<proteinExistence type="predicted"/>
<dbReference type="PANTHER" id="PTHR28245">
    <property type="entry name" value="ARF3-INTERACTING PROTEIN 1"/>
    <property type="match status" value="1"/>
</dbReference>
<gene>
    <name evidence="3" type="ORF">AYI69_g2104</name>
</gene>
<evidence type="ECO:0000259" key="2">
    <source>
        <dbReference type="PROSITE" id="PS50211"/>
    </source>
</evidence>
<feature type="domain" description="UDENN" evidence="2">
    <location>
        <begin position="5"/>
        <end position="609"/>
    </location>
</feature>
<organism evidence="3 4">
    <name type="scientific">Smittium culicis</name>
    <dbReference type="NCBI Taxonomy" id="133412"/>
    <lineage>
        <taxon>Eukaryota</taxon>
        <taxon>Fungi</taxon>
        <taxon>Fungi incertae sedis</taxon>
        <taxon>Zoopagomycota</taxon>
        <taxon>Kickxellomycotina</taxon>
        <taxon>Harpellomycetes</taxon>
        <taxon>Harpellales</taxon>
        <taxon>Legeriomycetaceae</taxon>
        <taxon>Smittium</taxon>
    </lineage>
</organism>
<feature type="region of interest" description="Disordered" evidence="1">
    <location>
        <begin position="217"/>
        <end position="265"/>
    </location>
</feature>
<dbReference type="GO" id="GO:0051666">
    <property type="term" value="P:actin cortical patch localization"/>
    <property type="evidence" value="ECO:0007669"/>
    <property type="project" value="TreeGrafter"/>
</dbReference>
<feature type="compositionally biased region" description="Low complexity" evidence="1">
    <location>
        <begin position="614"/>
        <end position="641"/>
    </location>
</feature>
<dbReference type="PANTHER" id="PTHR28245:SF1">
    <property type="entry name" value="ARF3-INTERACTING PROTEIN 1"/>
    <property type="match status" value="1"/>
</dbReference>
<sequence length="801" mass="89710">MGNVDFILVSEFDIDLGSTLKHEFPRPTGVDPSYLADCMLPDGAHTRENDWTIFMLNQDYSFYQPTSLYPNTRQTKNQQYPISLHNLSSLRSFKNPGLSKSNDDVLEMSGNPRPGISYSVENKDLIYCINLVRTKYDSGAKRGAVVKAMAICTRLPHFHIFKPVLLLALESYYRNPSTESLDELYTSINSMDTARIPQFNIFQKSILRHSTDNSVLESISSLSPQTQNNPTAAPTASSDNKHTDNVSENSNNPFNKSSYNSQTNFNNSNPISNSWHFSEKYPSVLSISNKAYNHSQLHTSDNYSSHGNDYRFFPTKIIFQDVNLSVRIPLTMYSEEIGDTSLAKLITKFGGPLNNVIRTGHPHLDIGNGLVHPISILINAVLTQKRIIFLGFNLPADEVASYVVAAIVIGSGGGNILHGLKHRAFPYACLPMLDKLLQVPGFIAGVTNPAFEDHPSWWDVLFNIKTGKVTISSNLISQKDSLLNHKHDDSSRYSIDGASSLGHKYLYKDLKVDKNFFYDQEFINDLYSATSNHMNEITIREKFENYFRNFLVLVAIYEQQAYKSSQLFFAPKTPSNSKINHKLVGDVLSSDQINFGYSDEIYLSSSHAGNKDNSIGSSISSNSSSQPGSSIINNTGSSNGGETPSHYLIDNTKLQKEIKMNIGRIEGFIGTILYKNIKADIQQNQKQFPVVAIDVQTIINRLRNGTNIPQHEVTALYHLLNAHIHTSAQIEMLLSFMPLSSTGLIPLVFGLYHMDDTVRFLAASLLAKIEKHPIGSKFINCLNYFHKCTFTTCMQQSVRLH</sequence>
<dbReference type="GO" id="GO:0005886">
    <property type="term" value="C:plasma membrane"/>
    <property type="evidence" value="ECO:0007669"/>
    <property type="project" value="TreeGrafter"/>
</dbReference>
<dbReference type="PROSITE" id="PS50211">
    <property type="entry name" value="DENN"/>
    <property type="match status" value="1"/>
</dbReference>
<dbReference type="Pfam" id="PF07792">
    <property type="entry name" value="Afi1"/>
    <property type="match status" value="1"/>
</dbReference>
<dbReference type="Proteomes" id="UP000187429">
    <property type="component" value="Unassembled WGS sequence"/>
</dbReference>
<reference evidence="4" key="1">
    <citation type="submission" date="2017-01" db="EMBL/GenBank/DDBJ databases">
        <authorList>
            <person name="Wang Y."/>
            <person name="White M."/>
            <person name="Kvist S."/>
            <person name="Moncalvo J.-M."/>
        </authorList>
    </citation>
    <scope>NUCLEOTIDE SEQUENCE [LARGE SCALE GENOMIC DNA]</scope>
    <source>
        <strain evidence="4">ID-206-W2</strain>
    </source>
</reference>
<accession>A0A1R1YND4</accession>
<evidence type="ECO:0000313" key="4">
    <source>
        <dbReference type="Proteomes" id="UP000187429"/>
    </source>
</evidence>
<dbReference type="AlphaFoldDB" id="A0A1R1YND4"/>
<feature type="compositionally biased region" description="Polar residues" evidence="1">
    <location>
        <begin position="217"/>
        <end position="238"/>
    </location>
</feature>
<dbReference type="InterPro" id="IPR052809">
    <property type="entry name" value="Actin_polarity_regulatory"/>
</dbReference>
<dbReference type="OrthoDB" id="66409at2759"/>
<dbReference type="EMBL" id="LSSM01000598">
    <property type="protein sequence ID" value="OMJ28421.1"/>
    <property type="molecule type" value="Genomic_DNA"/>
</dbReference>
<evidence type="ECO:0000256" key="1">
    <source>
        <dbReference type="SAM" id="MobiDB-lite"/>
    </source>
</evidence>
<comment type="caution">
    <text evidence="3">The sequence shown here is derived from an EMBL/GenBank/DDBJ whole genome shotgun (WGS) entry which is preliminary data.</text>
</comment>
<feature type="region of interest" description="Disordered" evidence="1">
    <location>
        <begin position="614"/>
        <end position="644"/>
    </location>
</feature>
<feature type="compositionally biased region" description="Polar residues" evidence="1">
    <location>
        <begin position="246"/>
        <end position="265"/>
    </location>
</feature>
<dbReference type="Pfam" id="PF08616">
    <property type="entry name" value="SPA"/>
    <property type="match status" value="1"/>
</dbReference>
<evidence type="ECO:0000313" key="3">
    <source>
        <dbReference type="EMBL" id="OMJ28421.1"/>
    </source>
</evidence>
<dbReference type="InterPro" id="IPR012860">
    <property type="entry name" value="Afi1_N"/>
</dbReference>
<dbReference type="InterPro" id="IPR037516">
    <property type="entry name" value="Tripartite_DENN"/>
</dbReference>
<protein>
    <submittedName>
        <fullName evidence="3">Protein mesA</fullName>
    </submittedName>
</protein>
<keyword evidence="4" id="KW-1185">Reference proteome</keyword>
<name>A0A1R1YND4_9FUNG</name>